<dbReference type="GeneID" id="36561364"/>
<sequence length="165" mass="18653">MASASSISTGSEGELYGLGIRLGLYLHSVSLFLLRASGYGSWASLRRVRTSCFLICCVIFAKFLVDLIRSRCAPADFLIAFYLIVVLFLQDSYNLYERRNEPDTGFRYELQPDAILLLQNLLCLAANSFAAWYWIDGINHAPRTGDDTQAALIETFGIYETRWRT</sequence>
<keyword evidence="1" id="KW-0812">Transmembrane</keyword>
<dbReference type="AlphaFoldDB" id="A0A2I2FW19"/>
<accession>A0A2I2FW19</accession>
<dbReference type="EMBL" id="MSFO01000008">
    <property type="protein sequence ID" value="PLB44814.1"/>
    <property type="molecule type" value="Genomic_DNA"/>
</dbReference>
<feature type="transmembrane region" description="Helical" evidence="1">
    <location>
        <begin position="15"/>
        <end position="36"/>
    </location>
</feature>
<dbReference type="OrthoDB" id="341259at2759"/>
<keyword evidence="3" id="KW-1185">Reference proteome</keyword>
<feature type="transmembrane region" description="Helical" evidence="1">
    <location>
        <begin position="77"/>
        <end position="96"/>
    </location>
</feature>
<organism evidence="2 3">
    <name type="scientific">Aspergillus steynii IBT 23096</name>
    <dbReference type="NCBI Taxonomy" id="1392250"/>
    <lineage>
        <taxon>Eukaryota</taxon>
        <taxon>Fungi</taxon>
        <taxon>Dikarya</taxon>
        <taxon>Ascomycota</taxon>
        <taxon>Pezizomycotina</taxon>
        <taxon>Eurotiomycetes</taxon>
        <taxon>Eurotiomycetidae</taxon>
        <taxon>Eurotiales</taxon>
        <taxon>Aspergillaceae</taxon>
        <taxon>Aspergillus</taxon>
        <taxon>Aspergillus subgen. Circumdati</taxon>
    </lineage>
</organism>
<gene>
    <name evidence="2" type="ORF">P170DRAFT_479362</name>
</gene>
<evidence type="ECO:0000256" key="1">
    <source>
        <dbReference type="SAM" id="Phobius"/>
    </source>
</evidence>
<dbReference type="VEuPathDB" id="FungiDB:P170DRAFT_479362"/>
<feature type="transmembrane region" description="Helical" evidence="1">
    <location>
        <begin position="48"/>
        <end position="65"/>
    </location>
</feature>
<evidence type="ECO:0000313" key="2">
    <source>
        <dbReference type="EMBL" id="PLB44814.1"/>
    </source>
</evidence>
<proteinExistence type="predicted"/>
<feature type="transmembrane region" description="Helical" evidence="1">
    <location>
        <begin position="116"/>
        <end position="135"/>
    </location>
</feature>
<reference evidence="2 3" key="1">
    <citation type="submission" date="2016-12" db="EMBL/GenBank/DDBJ databases">
        <title>The genomes of Aspergillus section Nigri reveals drivers in fungal speciation.</title>
        <authorList>
            <consortium name="DOE Joint Genome Institute"/>
            <person name="Vesth T.C."/>
            <person name="Nybo J."/>
            <person name="Theobald S."/>
            <person name="Brandl J."/>
            <person name="Frisvad J.C."/>
            <person name="Nielsen K.F."/>
            <person name="Lyhne E.K."/>
            <person name="Kogle M.E."/>
            <person name="Kuo A."/>
            <person name="Riley R."/>
            <person name="Clum A."/>
            <person name="Nolan M."/>
            <person name="Lipzen A."/>
            <person name="Salamov A."/>
            <person name="Henrissat B."/>
            <person name="Wiebenga A."/>
            <person name="De Vries R.P."/>
            <person name="Grigoriev I.V."/>
            <person name="Mortensen U.H."/>
            <person name="Andersen M.R."/>
            <person name="Baker S.E."/>
        </authorList>
    </citation>
    <scope>NUCLEOTIDE SEQUENCE [LARGE SCALE GENOMIC DNA]</scope>
    <source>
        <strain evidence="2 3">IBT 23096</strain>
    </source>
</reference>
<keyword evidence="1" id="KW-1133">Transmembrane helix</keyword>
<dbReference type="RefSeq" id="XP_024700116.1">
    <property type="nucleotide sequence ID" value="XM_024853666.1"/>
</dbReference>
<evidence type="ECO:0000313" key="3">
    <source>
        <dbReference type="Proteomes" id="UP000234275"/>
    </source>
</evidence>
<comment type="caution">
    <text evidence="2">The sequence shown here is derived from an EMBL/GenBank/DDBJ whole genome shotgun (WGS) entry which is preliminary data.</text>
</comment>
<dbReference type="Proteomes" id="UP000234275">
    <property type="component" value="Unassembled WGS sequence"/>
</dbReference>
<protein>
    <submittedName>
        <fullName evidence="2">Uncharacterized protein</fullName>
    </submittedName>
</protein>
<name>A0A2I2FW19_9EURO</name>
<keyword evidence="1" id="KW-0472">Membrane</keyword>